<proteinExistence type="predicted"/>
<dbReference type="Gene3D" id="2.40.70.10">
    <property type="entry name" value="Acid Proteases"/>
    <property type="match status" value="1"/>
</dbReference>
<evidence type="ECO:0000313" key="3">
    <source>
        <dbReference type="EMBL" id="MED6244977.1"/>
    </source>
</evidence>
<accession>A0ABU7B368</accession>
<gene>
    <name evidence="3" type="ORF">ATANTOWER_028897</name>
</gene>
<dbReference type="Proteomes" id="UP001345963">
    <property type="component" value="Unassembled WGS sequence"/>
</dbReference>
<organism evidence="3 4">
    <name type="scientific">Ataeniobius toweri</name>
    <dbReference type="NCBI Taxonomy" id="208326"/>
    <lineage>
        <taxon>Eukaryota</taxon>
        <taxon>Metazoa</taxon>
        <taxon>Chordata</taxon>
        <taxon>Craniata</taxon>
        <taxon>Vertebrata</taxon>
        <taxon>Euteleostomi</taxon>
        <taxon>Actinopterygii</taxon>
        <taxon>Neopterygii</taxon>
        <taxon>Teleostei</taxon>
        <taxon>Neoteleostei</taxon>
        <taxon>Acanthomorphata</taxon>
        <taxon>Ovalentaria</taxon>
        <taxon>Atherinomorphae</taxon>
        <taxon>Cyprinodontiformes</taxon>
        <taxon>Goodeidae</taxon>
        <taxon>Ataeniobius</taxon>
    </lineage>
</organism>
<reference evidence="3 4" key="1">
    <citation type="submission" date="2021-07" db="EMBL/GenBank/DDBJ databases">
        <authorList>
            <person name="Palmer J.M."/>
        </authorList>
    </citation>
    <scope>NUCLEOTIDE SEQUENCE [LARGE SCALE GENOMIC DNA]</scope>
    <source>
        <strain evidence="3 4">AT_MEX2019</strain>
        <tissue evidence="3">Muscle</tissue>
    </source>
</reference>
<name>A0ABU7B368_9TELE</name>
<dbReference type="InterPro" id="IPR001995">
    <property type="entry name" value="Peptidase_A2_cat"/>
</dbReference>
<sequence length="133" mass="14750">MIRVCNKTKVQRSTPGTRRLKVRRFNILTRRTRHSGMSPVLRAEEFSVLPKLSGNYVFSLSASGQTTKEMFTKPISCVTPDEFSFKHSFLLSKLCPVNLLGRDLMCMLGMVSVSTPEGVKISAAQPQTALTAV</sequence>
<feature type="domain" description="Peptidase A2" evidence="2">
    <location>
        <begin position="89"/>
        <end position="104"/>
    </location>
</feature>
<evidence type="ECO:0000256" key="1">
    <source>
        <dbReference type="ARBA" id="ARBA00022801"/>
    </source>
</evidence>
<keyword evidence="1" id="KW-0378">Hydrolase</keyword>
<comment type="caution">
    <text evidence="3">The sequence shown here is derived from an EMBL/GenBank/DDBJ whole genome shotgun (WGS) entry which is preliminary data.</text>
</comment>
<dbReference type="EMBL" id="JAHUTI010040074">
    <property type="protein sequence ID" value="MED6244977.1"/>
    <property type="molecule type" value="Genomic_DNA"/>
</dbReference>
<keyword evidence="4" id="KW-1185">Reference proteome</keyword>
<dbReference type="PROSITE" id="PS50175">
    <property type="entry name" value="ASP_PROT_RETROV"/>
    <property type="match status" value="1"/>
</dbReference>
<evidence type="ECO:0000259" key="2">
    <source>
        <dbReference type="PROSITE" id="PS50175"/>
    </source>
</evidence>
<dbReference type="SUPFAM" id="SSF50630">
    <property type="entry name" value="Acid proteases"/>
    <property type="match status" value="1"/>
</dbReference>
<dbReference type="InterPro" id="IPR021109">
    <property type="entry name" value="Peptidase_aspartic_dom_sf"/>
</dbReference>
<protein>
    <recommendedName>
        <fullName evidence="2">Peptidase A2 domain-containing protein</fullName>
    </recommendedName>
</protein>
<evidence type="ECO:0000313" key="4">
    <source>
        <dbReference type="Proteomes" id="UP001345963"/>
    </source>
</evidence>